<dbReference type="Proteomes" id="UP000290253">
    <property type="component" value="Unassembled WGS sequence"/>
</dbReference>
<dbReference type="InterPro" id="IPR005198">
    <property type="entry name" value="Glyco_hydro_76"/>
</dbReference>
<keyword evidence="2" id="KW-1185">Reference proteome</keyword>
<dbReference type="InterPro" id="IPR008928">
    <property type="entry name" value="6-hairpin_glycosidase_sf"/>
</dbReference>
<dbReference type="OrthoDB" id="581621at2"/>
<dbReference type="Gene3D" id="1.50.10.20">
    <property type="match status" value="1"/>
</dbReference>
<accession>A0A4Q1SCM6</accession>
<dbReference type="EMBL" id="SDMK01000003">
    <property type="protein sequence ID" value="RXS94540.1"/>
    <property type="molecule type" value="Genomic_DNA"/>
</dbReference>
<dbReference type="AlphaFoldDB" id="A0A4Q1SCM6"/>
<dbReference type="PANTHER" id="PTHR47791">
    <property type="entry name" value="MEIOTICALLY UP-REGULATED GENE 191 PROTEIN"/>
    <property type="match status" value="1"/>
</dbReference>
<comment type="caution">
    <text evidence="1">The sequence shown here is derived from an EMBL/GenBank/DDBJ whole genome shotgun (WGS) entry which is preliminary data.</text>
</comment>
<organism evidence="1 2">
    <name type="scientific">Silvibacterium dinghuense</name>
    <dbReference type="NCBI Taxonomy" id="1560006"/>
    <lineage>
        <taxon>Bacteria</taxon>
        <taxon>Pseudomonadati</taxon>
        <taxon>Acidobacteriota</taxon>
        <taxon>Terriglobia</taxon>
        <taxon>Terriglobales</taxon>
        <taxon>Acidobacteriaceae</taxon>
        <taxon>Silvibacterium</taxon>
    </lineage>
</organism>
<protein>
    <recommendedName>
        <fullName evidence="3">Glycoside hydrolase family 76</fullName>
    </recommendedName>
</protein>
<name>A0A4Q1SCM6_9BACT</name>
<evidence type="ECO:0008006" key="3">
    <source>
        <dbReference type="Google" id="ProtNLM"/>
    </source>
</evidence>
<dbReference type="InterPro" id="IPR053169">
    <property type="entry name" value="MUG_Protein"/>
</dbReference>
<dbReference type="Pfam" id="PF03663">
    <property type="entry name" value="Glyco_hydro_76"/>
    <property type="match status" value="1"/>
</dbReference>
<dbReference type="PANTHER" id="PTHR47791:SF3">
    <property type="entry name" value="MEIOTICALLY UP-REGULATED GENE 191 PROTEIN"/>
    <property type="match status" value="1"/>
</dbReference>
<dbReference type="SUPFAM" id="SSF48208">
    <property type="entry name" value="Six-hairpin glycosidases"/>
    <property type="match status" value="1"/>
</dbReference>
<dbReference type="GO" id="GO:0005975">
    <property type="term" value="P:carbohydrate metabolic process"/>
    <property type="evidence" value="ECO:0007669"/>
    <property type="project" value="InterPro"/>
</dbReference>
<sequence>MFSGNGIVSTTASPVWSTAHRNCPDRSMRVHAWNRLECAVILSKESPMKLPGRLWPYLQASAITPLSLFLLLLMLANPALAQWTAADAQTAFNDYNNAFYFNPSGDNYDYRSMQGSTSTSGFWVGAEEIELAIDAYNQNPSSANATIINQLCNGFIAQFSADWSGDTYDDDLMWATIAFTRAYTATGNSTWLTDAENNFATVWSRGYDTTYGGGIWWNVAAANTSSGYKASASNWTFVIAGNLLYQITKNSTYLDEANTVYSWAYSNLYNATTGEVYDGVGSGGVSTGQYSYNYGVSIGADYFENKLSDANNAAVYLMNNLSSGTVGGYNILPNYGQGGTDGGGFNGITLRWIGYVYSHGGFTSSSVLPWAQTNVGLAWAQRNSAGLSWNNWLAATADTGLYSWDCSDTVVGMLDIPPPSTGSEFTLTAASSELDIAAGSSGTTTVSISPANGFTGAVSLAATVVGSPAGVSASLSENSVTGAGTVTLTASTTSTTTAGTYVVAVTGSSGSVSQTVYVRIGLPYFSLALTPTALSLNQDSSVTGTVTVTPHNGFQGTVSLARPSGIPQGLLSAIQPPATRSTSAVRLIATSNTATTAAASLQITGTSGTLTSTTPAFPLTVSAALCACGTGVQVDLSQAYNATGLYPSGSVYSTSAGIDGVGYSYASDQLGKARVLDGTLFNFGPAQAPDVVYGAGQTIPLPSGQYTALQLLATGVNGDQAAQTIIVTYTDGSTAKFTQGFSDWYTSSNNASEAVAVTMPYRNYGDGSENTAPIKLYNYTFPLNLEKQVASITLPTNRSLVILAATLTRQSFGDAVNLASQYNVAGIYTDGSTFSSTGGLDGGGTAYSANLLGNDAGASSLIVHGVLYDLGAPNLTNAVFGSGQTITLPNGHYTTLEVLGTGVEGAQTGQTVTITYSDGTTQHFSQSFSDWHTPAGYPREYIAQSMSYRDLANGSTGTALFDLYHYAFSLDSRKEIKSITLPSNRDVLVLGMTLTRETEGMQQQECPVQ</sequence>
<reference evidence="1 2" key="1">
    <citation type="journal article" date="2016" name="Int. J. Syst. Evol. Microbiol.">
        <title>Acidipila dinghuensis sp. nov., an acidobacterium isolated from forest soil.</title>
        <authorList>
            <person name="Jiang Y.W."/>
            <person name="Wang J."/>
            <person name="Chen M.H."/>
            <person name="Lv Y.Y."/>
            <person name="Qiu L.H."/>
        </authorList>
    </citation>
    <scope>NUCLEOTIDE SEQUENCE [LARGE SCALE GENOMIC DNA]</scope>
    <source>
        <strain evidence="1 2">DHOF10</strain>
    </source>
</reference>
<evidence type="ECO:0000313" key="2">
    <source>
        <dbReference type="Proteomes" id="UP000290253"/>
    </source>
</evidence>
<gene>
    <name evidence="1" type="ORF">ESZ00_15865</name>
</gene>
<evidence type="ECO:0000313" key="1">
    <source>
        <dbReference type="EMBL" id="RXS94540.1"/>
    </source>
</evidence>
<proteinExistence type="predicted"/>